<dbReference type="EMBL" id="JBHFFA010000007">
    <property type="protein sequence ID" value="KAL2611964.1"/>
    <property type="molecule type" value="Genomic_DNA"/>
</dbReference>
<comment type="similarity">
    <text evidence="5">Belongs to the queuine tRNA-ribosyltransferase family. QTRT2 subfamily.</text>
</comment>
<dbReference type="InterPro" id="IPR028592">
    <property type="entry name" value="QTRTD1"/>
</dbReference>
<dbReference type="InterPro" id="IPR050852">
    <property type="entry name" value="Queuine_tRNA-ribosyltrfase"/>
</dbReference>
<dbReference type="PANTHER" id="PTHR46064:SF1">
    <property type="entry name" value="QUEUINE TRNA-RIBOSYLTRANSFERASE ACCESSORY SUBUNIT 2"/>
    <property type="match status" value="1"/>
</dbReference>
<keyword evidence="1 5" id="KW-0963">Cytoplasm</keyword>
<feature type="binding site" evidence="5">
    <location>
        <position position="375"/>
    </location>
    <ligand>
        <name>Zn(2+)</name>
        <dbReference type="ChEBI" id="CHEBI:29105"/>
    </ligand>
</feature>
<comment type="caution">
    <text evidence="7">The sequence shown here is derived from an EMBL/GenBank/DDBJ whole genome shotgun (WGS) entry which is preliminary data.</text>
</comment>
<evidence type="ECO:0000256" key="5">
    <source>
        <dbReference type="HAMAP-Rule" id="MF_03043"/>
    </source>
</evidence>
<dbReference type="Pfam" id="PF01702">
    <property type="entry name" value="TGT"/>
    <property type="match status" value="1"/>
</dbReference>
<feature type="domain" description="tRNA-guanine(15) transglycosylase-like" evidence="6">
    <location>
        <begin position="11"/>
        <end position="406"/>
    </location>
</feature>
<dbReference type="PANTHER" id="PTHR46064">
    <property type="entry name" value="QUEUINE TRNA-RIBOSYLTRANSFERASE ACCESSORY SUBUNIT 2"/>
    <property type="match status" value="1"/>
</dbReference>
<evidence type="ECO:0000256" key="1">
    <source>
        <dbReference type="ARBA" id="ARBA00022490"/>
    </source>
</evidence>
<evidence type="ECO:0000259" key="6">
    <source>
        <dbReference type="Pfam" id="PF01702"/>
    </source>
</evidence>
<keyword evidence="3 5" id="KW-0479">Metal-binding</keyword>
<evidence type="ECO:0000313" key="8">
    <source>
        <dbReference type="Proteomes" id="UP001605036"/>
    </source>
</evidence>
<evidence type="ECO:0000256" key="2">
    <source>
        <dbReference type="ARBA" id="ARBA00022694"/>
    </source>
</evidence>
<keyword evidence="8" id="KW-1185">Reference proteome</keyword>
<reference evidence="7 8" key="1">
    <citation type="submission" date="2024-09" db="EMBL/GenBank/DDBJ databases">
        <title>Chromosome-scale assembly of Riccia fluitans.</title>
        <authorList>
            <person name="Paukszto L."/>
            <person name="Sawicki J."/>
            <person name="Karawczyk K."/>
            <person name="Piernik-Szablinska J."/>
            <person name="Szczecinska M."/>
            <person name="Mazdziarz M."/>
        </authorList>
    </citation>
    <scope>NUCLEOTIDE SEQUENCE [LARGE SCALE GENOMIC DNA]</scope>
    <source>
        <strain evidence="7">Rf_01</strain>
        <tissue evidence="7">Aerial parts of the thallus</tissue>
    </source>
</reference>
<dbReference type="HAMAP" id="MF_03043">
    <property type="entry name" value="QTRT2"/>
    <property type="match status" value="1"/>
</dbReference>
<feature type="binding site" evidence="5">
    <location>
        <position position="349"/>
    </location>
    <ligand>
        <name>Zn(2+)</name>
        <dbReference type="ChEBI" id="CHEBI:29105"/>
    </ligand>
</feature>
<dbReference type="GO" id="GO:0005737">
    <property type="term" value="C:cytoplasm"/>
    <property type="evidence" value="ECO:0007669"/>
    <property type="project" value="UniProtKB-SubCell"/>
</dbReference>
<sequence>MKFLVDAWSAGARAGSLILGELQLETPCLLMLTKKGLPAHITQDMLDDLQTEGRAMQISPIEFLESPPPKVVAAVGGVHKYLYLKKSIIVAVARNQFGLEADGLNGTKFGASFETSAGRRVVGPTKYMEAVNALRPDIWASLPDEVPAWATPKRHRMAVDRTLQWLDECLSLNAVQDDKVLGVVVGGASVEERKRSALETARRDVSGFSLSGFGLGENHDERGELLKSIIDNLPEEKVRHISGLGMPEEVLEGVAAGVDLFDSTYPHTLTMKGFAMVFPLSMEKQNGYYLEKKNGHHLSNGDMKKKNGFHVSNGETAGVYLDPSKLDMRSYIHRLDTNPIVKGCQCYACRKHSRAYIHHLLNVHEMLAQTLLDIHNYHHYFSFFRAIRESIAQDKFESFRNWFTSRSYDNTTVDPATYKESYMDGLLLAKN</sequence>
<evidence type="ECO:0000256" key="4">
    <source>
        <dbReference type="ARBA" id="ARBA00022833"/>
    </source>
</evidence>
<dbReference type="Gene3D" id="3.20.20.105">
    <property type="entry name" value="Queuine tRNA-ribosyltransferase-like"/>
    <property type="match status" value="1"/>
</dbReference>
<comment type="subcellular location">
    <subcellularLocation>
        <location evidence="5">Cytoplasm</location>
    </subcellularLocation>
</comment>
<dbReference type="AlphaFoldDB" id="A0ABD1XSP9"/>
<accession>A0ABD1XSP9</accession>
<dbReference type="GO" id="GO:0008033">
    <property type="term" value="P:tRNA processing"/>
    <property type="evidence" value="ECO:0007669"/>
    <property type="project" value="UniProtKB-KW"/>
</dbReference>
<dbReference type="GO" id="GO:0046872">
    <property type="term" value="F:metal ion binding"/>
    <property type="evidence" value="ECO:0007669"/>
    <property type="project" value="UniProtKB-KW"/>
</dbReference>
<comment type="cofactor">
    <cofactor evidence="5">
        <name>Zn(2+)</name>
        <dbReference type="ChEBI" id="CHEBI:29105"/>
    </cofactor>
    <text evidence="5">Binds 1 zinc ion per subunit.</text>
</comment>
<comment type="function">
    <text evidence="5">Non-catalytic subunit of the queuine tRNA-ribosyltransferase (TGT) that catalyzes the base-exchange of a guanine (G) residue with queuine (Q) at position 34 (anticodon wobble position) in tRNAs with GU(N) anticodons (tRNA-Asp, -Asn, -His and -Tyr), resulting in the hypermodified nucleoside queuosine (7-(((4,5-cis-dihydroxy-2-cyclopenten-1-yl)amino)methyl)-7-deazaguanosine).</text>
</comment>
<dbReference type="SUPFAM" id="SSF51713">
    <property type="entry name" value="tRNA-guanine transglycosylase"/>
    <property type="match status" value="1"/>
</dbReference>
<evidence type="ECO:0000256" key="3">
    <source>
        <dbReference type="ARBA" id="ARBA00022723"/>
    </source>
</evidence>
<dbReference type="NCBIfam" id="TIGR00449">
    <property type="entry name" value="tgt_general"/>
    <property type="match status" value="2"/>
</dbReference>
<name>A0ABD1XSP9_9MARC</name>
<feature type="binding site" evidence="5">
    <location>
        <position position="346"/>
    </location>
    <ligand>
        <name>Zn(2+)</name>
        <dbReference type="ChEBI" id="CHEBI:29105"/>
    </ligand>
</feature>
<organism evidence="7 8">
    <name type="scientific">Riccia fluitans</name>
    <dbReference type="NCBI Taxonomy" id="41844"/>
    <lineage>
        <taxon>Eukaryota</taxon>
        <taxon>Viridiplantae</taxon>
        <taxon>Streptophyta</taxon>
        <taxon>Embryophyta</taxon>
        <taxon>Marchantiophyta</taxon>
        <taxon>Marchantiopsida</taxon>
        <taxon>Marchantiidae</taxon>
        <taxon>Marchantiales</taxon>
        <taxon>Ricciaceae</taxon>
        <taxon>Riccia</taxon>
    </lineage>
</organism>
<dbReference type="Proteomes" id="UP001605036">
    <property type="component" value="Unassembled WGS sequence"/>
</dbReference>
<keyword evidence="2 5" id="KW-0819">tRNA processing</keyword>
<dbReference type="InterPro" id="IPR002616">
    <property type="entry name" value="tRNA_ribo_trans-like"/>
</dbReference>
<protein>
    <recommendedName>
        <fullName evidence="5">Queuine tRNA-ribosyltransferase accessory subunit 2</fullName>
    </recommendedName>
    <alternativeName>
        <fullName evidence="5">Queuine tRNA-ribosyltransferase domain-containing protein 1</fullName>
    </alternativeName>
</protein>
<proteinExistence type="inferred from homology"/>
<dbReference type="InterPro" id="IPR036511">
    <property type="entry name" value="TGT-like_sf"/>
</dbReference>
<comment type="subunit">
    <text evidence="5">Heterodimer of a catalytic subunit and an accessory subunit.</text>
</comment>
<evidence type="ECO:0000313" key="7">
    <source>
        <dbReference type="EMBL" id="KAL2611964.1"/>
    </source>
</evidence>
<feature type="binding site" evidence="5">
    <location>
        <position position="344"/>
    </location>
    <ligand>
        <name>Zn(2+)</name>
        <dbReference type="ChEBI" id="CHEBI:29105"/>
    </ligand>
</feature>
<keyword evidence="4 5" id="KW-0862">Zinc</keyword>
<gene>
    <name evidence="7" type="ORF">R1flu_023656</name>
</gene>
<dbReference type="GO" id="GO:0008479">
    <property type="term" value="F:tRNA-guanosine(34) queuine transglycosylase activity"/>
    <property type="evidence" value="ECO:0007669"/>
    <property type="project" value="UniProtKB-UniRule"/>
</dbReference>
<dbReference type="FunFam" id="3.20.20.105:FF:000003">
    <property type="entry name" value="Queuine tRNA-ribosyltransferase accessory subunit 2"/>
    <property type="match status" value="1"/>
</dbReference>